<gene>
    <name evidence="2" type="ORF">DSM3645_05919</name>
</gene>
<dbReference type="Proteomes" id="UP000004358">
    <property type="component" value="Unassembled WGS sequence"/>
</dbReference>
<sequence>MAKQARFGVGSNDSKDRSDNQKRRENKTALHL</sequence>
<accession>A4A033</accession>
<dbReference type="EMBL" id="AANZ01000027">
    <property type="protein sequence ID" value="EAQ77814.1"/>
    <property type="molecule type" value="Genomic_DNA"/>
</dbReference>
<feature type="compositionally biased region" description="Basic and acidic residues" evidence="1">
    <location>
        <begin position="13"/>
        <end position="32"/>
    </location>
</feature>
<organism evidence="2 3">
    <name type="scientific">Blastopirellula marina DSM 3645</name>
    <dbReference type="NCBI Taxonomy" id="314230"/>
    <lineage>
        <taxon>Bacteria</taxon>
        <taxon>Pseudomonadati</taxon>
        <taxon>Planctomycetota</taxon>
        <taxon>Planctomycetia</taxon>
        <taxon>Pirellulales</taxon>
        <taxon>Pirellulaceae</taxon>
        <taxon>Blastopirellula</taxon>
    </lineage>
</organism>
<comment type="caution">
    <text evidence="2">The sequence shown here is derived from an EMBL/GenBank/DDBJ whole genome shotgun (WGS) entry which is preliminary data.</text>
</comment>
<evidence type="ECO:0000313" key="3">
    <source>
        <dbReference type="Proteomes" id="UP000004358"/>
    </source>
</evidence>
<name>A4A033_9BACT</name>
<dbReference type="AlphaFoldDB" id="A4A033"/>
<evidence type="ECO:0000313" key="2">
    <source>
        <dbReference type="EMBL" id="EAQ77814.1"/>
    </source>
</evidence>
<feature type="region of interest" description="Disordered" evidence="1">
    <location>
        <begin position="1"/>
        <end position="32"/>
    </location>
</feature>
<dbReference type="HOGENOM" id="CLU_3388285_0_0_0"/>
<dbReference type="STRING" id="314230.DSM3645_05919"/>
<reference evidence="2 3" key="1">
    <citation type="submission" date="2006-02" db="EMBL/GenBank/DDBJ databases">
        <authorList>
            <person name="Amann R."/>
            <person name="Ferriera S."/>
            <person name="Johnson J."/>
            <person name="Kravitz S."/>
            <person name="Halpern A."/>
            <person name="Remington K."/>
            <person name="Beeson K."/>
            <person name="Tran B."/>
            <person name="Rogers Y.-H."/>
            <person name="Friedman R."/>
            <person name="Venter J.C."/>
        </authorList>
    </citation>
    <scope>NUCLEOTIDE SEQUENCE [LARGE SCALE GENOMIC DNA]</scope>
    <source>
        <strain evidence="2 3">DSM 3645</strain>
    </source>
</reference>
<proteinExistence type="predicted"/>
<evidence type="ECO:0000256" key="1">
    <source>
        <dbReference type="SAM" id="MobiDB-lite"/>
    </source>
</evidence>
<protein>
    <submittedName>
        <fullName evidence="2">Uncharacterized protein</fullName>
    </submittedName>
</protein>